<dbReference type="EMBL" id="JAIRBA010000027">
    <property type="protein sequence ID" value="MCG2419897.1"/>
    <property type="molecule type" value="Genomic_DNA"/>
</dbReference>
<evidence type="ECO:0000259" key="8">
    <source>
        <dbReference type="Pfam" id="PF02397"/>
    </source>
</evidence>
<evidence type="ECO:0000256" key="5">
    <source>
        <dbReference type="ARBA" id="ARBA00022989"/>
    </source>
</evidence>
<dbReference type="GO" id="GO:0016780">
    <property type="term" value="F:phosphotransferase activity, for other substituted phosphate groups"/>
    <property type="evidence" value="ECO:0007669"/>
    <property type="project" value="TreeGrafter"/>
</dbReference>
<dbReference type="Pfam" id="PF02397">
    <property type="entry name" value="Bac_transf"/>
    <property type="match status" value="1"/>
</dbReference>
<keyword evidence="6 7" id="KW-0472">Membrane</keyword>
<evidence type="ECO:0000313" key="10">
    <source>
        <dbReference type="Proteomes" id="UP001139461"/>
    </source>
</evidence>
<evidence type="ECO:0000256" key="3">
    <source>
        <dbReference type="ARBA" id="ARBA00022679"/>
    </source>
</evidence>
<feature type="transmembrane region" description="Helical" evidence="7">
    <location>
        <begin position="25"/>
        <end position="46"/>
    </location>
</feature>
<name>A0A9X1U448_9FLAO</name>
<dbReference type="InterPro" id="IPR003362">
    <property type="entry name" value="Bact_transf"/>
</dbReference>
<feature type="domain" description="Bacterial sugar transferase" evidence="8">
    <location>
        <begin position="287"/>
        <end position="468"/>
    </location>
</feature>
<protein>
    <submittedName>
        <fullName evidence="9">Exopolysaccharide biosynthesis polyprenyl glycosylphosphotransferase</fullName>
    </submittedName>
</protein>
<dbReference type="NCBIfam" id="TIGR03025">
    <property type="entry name" value="EPS_sugtrans"/>
    <property type="match status" value="1"/>
</dbReference>
<dbReference type="AlphaFoldDB" id="A0A9X1U448"/>
<dbReference type="RefSeq" id="WP_237603682.1">
    <property type="nucleotide sequence ID" value="NZ_JAIRBA010000027.1"/>
</dbReference>
<comment type="subcellular location">
    <subcellularLocation>
        <location evidence="1">Membrane</location>
        <topology evidence="1">Multi-pass membrane protein</topology>
    </subcellularLocation>
</comment>
<comment type="similarity">
    <text evidence="2">Belongs to the bacterial sugar transferase family.</text>
</comment>
<evidence type="ECO:0000256" key="6">
    <source>
        <dbReference type="ARBA" id="ARBA00023136"/>
    </source>
</evidence>
<sequence>MDKPTTHIRIMAKSSIHFDISERKVLLRILDIAHVLALLYVMGIAFDFDYFKINSEHWMWSIVLTVYLTVFATIFELYDLQKASRFNVVVKNVIITSSVTVLFYLLTPFYTPTLPSNRLQIVYFFLAINVALLVWRYAYITLISTPRFYKRVILIAHVQEVNTIVASLQKSDPNYRVVGYFNTAPSDGRIIHNLELDAITFPEINKMAEEKTVSEVVVGTPLSEGMTVALNRQLIKLLENGIPIREYTQVYEELTHRIPVQHVEKDFYRYFPFSRSNQNKLYLFYSRISDLFISVLGLAFGLLLLPLFLIGNLLGNRGSLLYTQKRVGKNGKRFKIYKLRSMVKNAETYGAQFAKVKDKRVTKFGRFLRRSRLDEIPQFINVIKGEMSIIGPRPERPEFVKDLIKKIPFYEVRHLVKPGLTGWAQVNAEYGSSNEDALEKLQYDLYYMKHRSFFLDITIMVKTLSTILFYRGQ</sequence>
<dbReference type="Pfam" id="PF13727">
    <property type="entry name" value="CoA_binding_3"/>
    <property type="match status" value="1"/>
</dbReference>
<feature type="transmembrane region" description="Helical" evidence="7">
    <location>
        <begin position="121"/>
        <end position="142"/>
    </location>
</feature>
<keyword evidence="3" id="KW-0808">Transferase</keyword>
<keyword evidence="4 7" id="KW-0812">Transmembrane</keyword>
<reference evidence="9" key="1">
    <citation type="submission" date="2021-09" db="EMBL/GenBank/DDBJ databases">
        <title>Genome of Aequorivita sp. strain F47161.</title>
        <authorList>
            <person name="Wang Y."/>
        </authorList>
    </citation>
    <scope>NUCLEOTIDE SEQUENCE</scope>
    <source>
        <strain evidence="9">F47161</strain>
    </source>
</reference>
<accession>A0A9X1U448</accession>
<feature type="transmembrane region" description="Helical" evidence="7">
    <location>
        <begin position="58"/>
        <end position="77"/>
    </location>
</feature>
<dbReference type="PANTHER" id="PTHR30576:SF0">
    <property type="entry name" value="UNDECAPRENYL-PHOSPHATE N-ACETYLGALACTOSAMINYL 1-PHOSPHATE TRANSFERASE-RELATED"/>
    <property type="match status" value="1"/>
</dbReference>
<feature type="transmembrane region" description="Helical" evidence="7">
    <location>
        <begin position="291"/>
        <end position="314"/>
    </location>
</feature>
<dbReference type="GO" id="GO:0016020">
    <property type="term" value="C:membrane"/>
    <property type="evidence" value="ECO:0007669"/>
    <property type="project" value="UniProtKB-SubCell"/>
</dbReference>
<gene>
    <name evidence="9" type="ORF">K8089_12775</name>
</gene>
<organism evidence="9 10">
    <name type="scientific">Aequorivita vitellina</name>
    <dbReference type="NCBI Taxonomy" id="2874475"/>
    <lineage>
        <taxon>Bacteria</taxon>
        <taxon>Pseudomonadati</taxon>
        <taxon>Bacteroidota</taxon>
        <taxon>Flavobacteriia</taxon>
        <taxon>Flavobacteriales</taxon>
        <taxon>Flavobacteriaceae</taxon>
        <taxon>Aequorivita</taxon>
    </lineage>
</organism>
<dbReference type="InterPro" id="IPR017475">
    <property type="entry name" value="EPS_sugar_tfrase"/>
</dbReference>
<evidence type="ECO:0000313" key="9">
    <source>
        <dbReference type="EMBL" id="MCG2419897.1"/>
    </source>
</evidence>
<keyword evidence="5 7" id="KW-1133">Transmembrane helix</keyword>
<dbReference type="Gene3D" id="3.40.50.720">
    <property type="entry name" value="NAD(P)-binding Rossmann-like Domain"/>
    <property type="match status" value="1"/>
</dbReference>
<evidence type="ECO:0000256" key="4">
    <source>
        <dbReference type="ARBA" id="ARBA00022692"/>
    </source>
</evidence>
<evidence type="ECO:0000256" key="7">
    <source>
        <dbReference type="SAM" id="Phobius"/>
    </source>
</evidence>
<evidence type="ECO:0000256" key="1">
    <source>
        <dbReference type="ARBA" id="ARBA00004141"/>
    </source>
</evidence>
<keyword evidence="10" id="KW-1185">Reference proteome</keyword>
<comment type="caution">
    <text evidence="9">The sequence shown here is derived from an EMBL/GenBank/DDBJ whole genome shotgun (WGS) entry which is preliminary data.</text>
</comment>
<dbReference type="PANTHER" id="PTHR30576">
    <property type="entry name" value="COLANIC BIOSYNTHESIS UDP-GLUCOSE LIPID CARRIER TRANSFERASE"/>
    <property type="match status" value="1"/>
</dbReference>
<dbReference type="Proteomes" id="UP001139461">
    <property type="component" value="Unassembled WGS sequence"/>
</dbReference>
<feature type="transmembrane region" description="Helical" evidence="7">
    <location>
        <begin position="89"/>
        <end position="109"/>
    </location>
</feature>
<proteinExistence type="inferred from homology"/>
<evidence type="ECO:0000256" key="2">
    <source>
        <dbReference type="ARBA" id="ARBA00006464"/>
    </source>
</evidence>